<sequence>MKNMHKTGVKMKVELLPFIDSSVASYQKMLSQSDKIEELRIEVQEEKDQLLIDKGIERGLKGGIEQVAMNLLRVNMPIEDIMKVTGLDENRLSELKENMR</sequence>
<keyword evidence="2" id="KW-1185">Reference proteome</keyword>
<protein>
    <recommendedName>
        <fullName evidence="3">Rpn family recombination-promoting nuclease/putative transposase</fullName>
    </recommendedName>
</protein>
<evidence type="ECO:0000313" key="2">
    <source>
        <dbReference type="Proteomes" id="UP000325004"/>
    </source>
</evidence>
<dbReference type="OrthoDB" id="419816at2"/>
<proteinExistence type="predicted"/>
<dbReference type="Proteomes" id="UP000325004">
    <property type="component" value="Chromosome"/>
</dbReference>
<evidence type="ECO:0000313" key="1">
    <source>
        <dbReference type="EMBL" id="QEK38674.1"/>
    </source>
</evidence>
<dbReference type="AlphaFoldDB" id="A0A5C0UIA5"/>
<gene>
    <name evidence="1" type="ORF">FZC34_02010</name>
</gene>
<organism evidence="1 2">
    <name type="scientific">Candidatus Cytomitobacter primus</name>
    <dbReference type="NCBI Taxonomy" id="2066024"/>
    <lineage>
        <taxon>Bacteria</taxon>
        <taxon>Pseudomonadati</taxon>
        <taxon>Pseudomonadota</taxon>
        <taxon>Alphaproteobacteria</taxon>
        <taxon>Holosporales</taxon>
        <taxon>Holosporaceae</taxon>
        <taxon>Candidatus Cytomitobacter</taxon>
    </lineage>
</organism>
<evidence type="ECO:0008006" key="3">
    <source>
        <dbReference type="Google" id="ProtNLM"/>
    </source>
</evidence>
<accession>A0A5C0UIA5</accession>
<reference evidence="1 2" key="1">
    <citation type="submission" date="2019-08" db="EMBL/GenBank/DDBJ databases">
        <title>Highly reduced genomes of protist endosymbionts show evolutionary convergence.</title>
        <authorList>
            <person name="George E."/>
            <person name="Husnik F."/>
            <person name="Tashyreva D."/>
            <person name="Prokopchuk G."/>
            <person name="Horak A."/>
            <person name="Kwong W.K."/>
            <person name="Lukes J."/>
            <person name="Keeling P.J."/>
        </authorList>
    </citation>
    <scope>NUCLEOTIDE SEQUENCE [LARGE SCALE GENOMIC DNA]</scope>
    <source>
        <strain evidence="1">1604LC</strain>
    </source>
</reference>
<name>A0A5C0UIA5_9PROT</name>
<dbReference type="KEGG" id="cpri:FZC34_02010"/>
<dbReference type="EMBL" id="CP043316">
    <property type="protein sequence ID" value="QEK38674.1"/>
    <property type="molecule type" value="Genomic_DNA"/>
</dbReference>